<protein>
    <submittedName>
        <fullName evidence="2">MOSC domain-containing protein</fullName>
    </submittedName>
</protein>
<dbReference type="Proteomes" id="UP001271769">
    <property type="component" value="Unassembled WGS sequence"/>
</dbReference>
<name>A0ABU5DVD0_9PROT</name>
<comment type="caution">
    <text evidence="2">The sequence shown here is derived from an EMBL/GenBank/DDBJ whole genome shotgun (WGS) entry which is preliminary data.</text>
</comment>
<dbReference type="Gene3D" id="2.40.33.20">
    <property type="entry name" value="PK beta-barrel domain-like"/>
    <property type="match status" value="1"/>
</dbReference>
<gene>
    <name evidence="2" type="ORF">SMD31_04895</name>
</gene>
<dbReference type="SUPFAM" id="SSF50800">
    <property type="entry name" value="PK beta-barrel domain-like"/>
    <property type="match status" value="1"/>
</dbReference>
<dbReference type="InterPro" id="IPR005302">
    <property type="entry name" value="MoCF_Sase_C"/>
</dbReference>
<accession>A0ABU5DVD0</accession>
<evidence type="ECO:0000313" key="3">
    <source>
        <dbReference type="Proteomes" id="UP001271769"/>
    </source>
</evidence>
<feature type="domain" description="MOSC" evidence="1">
    <location>
        <begin position="92"/>
        <end position="239"/>
    </location>
</feature>
<dbReference type="RefSeq" id="WP_320499622.1">
    <property type="nucleotide sequence ID" value="NZ_JAXCLX010000001.1"/>
</dbReference>
<evidence type="ECO:0000259" key="1">
    <source>
        <dbReference type="PROSITE" id="PS51340"/>
    </source>
</evidence>
<dbReference type="InterPro" id="IPR011037">
    <property type="entry name" value="Pyrv_Knase-like_insert_dom_sf"/>
</dbReference>
<evidence type="ECO:0000313" key="2">
    <source>
        <dbReference type="EMBL" id="MDY0871242.1"/>
    </source>
</evidence>
<keyword evidence="3" id="KW-1185">Reference proteome</keyword>
<dbReference type="PROSITE" id="PS51340">
    <property type="entry name" value="MOSC"/>
    <property type="match status" value="1"/>
</dbReference>
<dbReference type="Pfam" id="PF03476">
    <property type="entry name" value="MOSC_N"/>
    <property type="match status" value="1"/>
</dbReference>
<dbReference type="InterPro" id="IPR005303">
    <property type="entry name" value="MOCOS_middle"/>
</dbReference>
<reference evidence="2 3" key="1">
    <citation type="journal article" date="2013" name="Antonie Van Leeuwenhoek">
        <title>Dongia rigui sp. nov., isolated from freshwater of a large wetland in Korea.</title>
        <authorList>
            <person name="Baik K.S."/>
            <person name="Hwang Y.M."/>
            <person name="Choi J.S."/>
            <person name="Kwon J."/>
            <person name="Seong C.N."/>
        </authorList>
    </citation>
    <scope>NUCLEOTIDE SEQUENCE [LARGE SCALE GENOMIC DNA]</scope>
    <source>
        <strain evidence="2 3">04SU4-P</strain>
    </source>
</reference>
<dbReference type="Pfam" id="PF03473">
    <property type="entry name" value="MOSC"/>
    <property type="match status" value="1"/>
</dbReference>
<sequence length="240" mass="25927">MSVRVSGLYRYPVQSVRGEELPQATFGPRGMPGDRDFAIVDLELGAIAHSSRAKKNYRPLITWHARFVTDVDAAAPVVELDFADGSTMRSDDTQLDAVISERLGMPAAFVKNDGRRVPKLYELSHCHLLTTATLKRLQQEHARGNFAPARFRPNIMLDAGDAVGFIEEDWIGHPVAIGGATFNVNDVCKRCAMTTRAQGDLPDDPGILHATAANKTNAGVYSAIASQGTVKVGDAVKVVA</sequence>
<dbReference type="EMBL" id="JAXCLX010000001">
    <property type="protein sequence ID" value="MDY0871242.1"/>
    <property type="molecule type" value="Genomic_DNA"/>
</dbReference>
<organism evidence="2 3">
    <name type="scientific">Dongia rigui</name>
    <dbReference type="NCBI Taxonomy" id="940149"/>
    <lineage>
        <taxon>Bacteria</taxon>
        <taxon>Pseudomonadati</taxon>
        <taxon>Pseudomonadota</taxon>
        <taxon>Alphaproteobacteria</taxon>
        <taxon>Rhodospirillales</taxon>
        <taxon>Dongiaceae</taxon>
        <taxon>Dongia</taxon>
    </lineage>
</organism>
<proteinExistence type="predicted"/>